<accession>A0A2W1JES7</accession>
<reference evidence="2 3" key="1">
    <citation type="journal article" date="2018" name="Sci. Rep.">
        <title>A novel species of the marine cyanobacterium Acaryochloris with a unique pigment content and lifestyle.</title>
        <authorList>
            <person name="Partensky F."/>
            <person name="Six C."/>
            <person name="Ratin M."/>
            <person name="Garczarek L."/>
            <person name="Vaulot D."/>
            <person name="Probert I."/>
            <person name="Calteau A."/>
            <person name="Gourvil P."/>
            <person name="Marie D."/>
            <person name="Grebert T."/>
            <person name="Bouchier C."/>
            <person name="Le Panse S."/>
            <person name="Gachenot M."/>
            <person name="Rodriguez F."/>
            <person name="Garrido J.L."/>
        </authorList>
    </citation>
    <scope>NUCLEOTIDE SEQUENCE [LARGE SCALE GENOMIC DNA]</scope>
    <source>
        <strain evidence="2 3">RCC1774</strain>
    </source>
</reference>
<keyword evidence="3" id="KW-1185">Reference proteome</keyword>
<dbReference type="EMBL" id="PQWO01000011">
    <property type="protein sequence ID" value="PZD72168.1"/>
    <property type="molecule type" value="Genomic_DNA"/>
</dbReference>
<protein>
    <submittedName>
        <fullName evidence="2">Uncharacterized protein</fullName>
    </submittedName>
</protein>
<dbReference type="OrthoDB" id="560125at2"/>
<dbReference type="Pfam" id="PF08846">
    <property type="entry name" value="DUF1816"/>
    <property type="match status" value="1"/>
</dbReference>
<comment type="caution">
    <text evidence="2">The sequence shown here is derived from an EMBL/GenBank/DDBJ whole genome shotgun (WGS) entry which is preliminary data.</text>
</comment>
<dbReference type="InterPro" id="IPR014945">
    <property type="entry name" value="DUF1816"/>
</dbReference>
<organism evidence="2 3">
    <name type="scientific">Acaryochloris thomasi RCC1774</name>
    <dbReference type="NCBI Taxonomy" id="1764569"/>
    <lineage>
        <taxon>Bacteria</taxon>
        <taxon>Bacillati</taxon>
        <taxon>Cyanobacteriota</taxon>
        <taxon>Cyanophyceae</taxon>
        <taxon>Acaryochloridales</taxon>
        <taxon>Acaryochloridaceae</taxon>
        <taxon>Acaryochloris</taxon>
        <taxon>Acaryochloris thomasi</taxon>
    </lineage>
</organism>
<evidence type="ECO:0000256" key="1">
    <source>
        <dbReference type="SAM" id="Phobius"/>
    </source>
</evidence>
<dbReference type="Proteomes" id="UP000248857">
    <property type="component" value="Unassembled WGS sequence"/>
</dbReference>
<gene>
    <name evidence="2" type="ORF">C1752_03754</name>
</gene>
<keyword evidence="1" id="KW-1133">Transmembrane helix</keyword>
<evidence type="ECO:0000313" key="3">
    <source>
        <dbReference type="Proteomes" id="UP000248857"/>
    </source>
</evidence>
<proteinExistence type="predicted"/>
<dbReference type="RefSeq" id="WP_110987160.1">
    <property type="nucleotide sequence ID" value="NZ_CAWNWM010000011.1"/>
</dbReference>
<dbReference type="AlphaFoldDB" id="A0A2W1JES7"/>
<keyword evidence="1" id="KW-0472">Membrane</keyword>
<keyword evidence="1" id="KW-0812">Transmembrane</keyword>
<feature type="transmembrane region" description="Helical" evidence="1">
    <location>
        <begin position="6"/>
        <end position="25"/>
    </location>
</feature>
<name>A0A2W1JES7_9CYAN</name>
<evidence type="ECO:0000313" key="2">
    <source>
        <dbReference type="EMBL" id="PZD72168.1"/>
    </source>
</evidence>
<sequence>MNHISQIIQNTVLVILAFLVLSILLRKGKSYETSPQEDDYDQAWWVTVTTQQPNYEYLFGPFKDKKEAEENLSGYIKDLADEGAIQIEAEVCWCKPQAITRDLRQISA</sequence>